<evidence type="ECO:0000313" key="1">
    <source>
        <dbReference type="EMBL" id="CBY09770.1"/>
    </source>
</evidence>
<sequence length="152" mass="17852">MKLSAYFFACASAKVMFHTRNPVDCHDSCVLNRVCQFWTFDNRPDPETEQKRHECHHQNYDSYESIHEAEFMQCGSFAEEQGAVHRNCRFEFGDNDFGRKFIQTHTPKECMEIYNLCRECSAYEWKEYDTVTGEVNGESVTEHVPGHCLLFI</sequence>
<reference evidence="1 2" key="1">
    <citation type="journal article" date="2010" name="Science">
        <title>Plasticity of animal genome architecture unmasked by rapid evolution of a pelagic tunicate.</title>
        <authorList>
            <person name="Denoeud F."/>
            <person name="Henriet S."/>
            <person name="Mungpakdee S."/>
            <person name="Aury J.M."/>
            <person name="Da Silva C."/>
            <person name="Brinkmann H."/>
            <person name="Mikhaleva J."/>
            <person name="Olsen L.C."/>
            <person name="Jubin C."/>
            <person name="Canestro C."/>
            <person name="Bouquet J.M."/>
            <person name="Danks G."/>
            <person name="Poulain J."/>
            <person name="Campsteijn C."/>
            <person name="Adamski M."/>
            <person name="Cross I."/>
            <person name="Yadetie F."/>
            <person name="Muffato M."/>
            <person name="Louis A."/>
            <person name="Butcher S."/>
            <person name="Tsagkogeorga G."/>
            <person name="Konrad A."/>
            <person name="Singh S."/>
            <person name="Jensen M.F."/>
            <person name="Cong E.H."/>
            <person name="Eikeseth-Otteraa H."/>
            <person name="Noel B."/>
            <person name="Anthouard V."/>
            <person name="Porcel B.M."/>
            <person name="Kachouri-Lafond R."/>
            <person name="Nishino A."/>
            <person name="Ugolini M."/>
            <person name="Chourrout P."/>
            <person name="Nishida H."/>
            <person name="Aasland R."/>
            <person name="Huzurbazar S."/>
            <person name="Westhof E."/>
            <person name="Delsuc F."/>
            <person name="Lehrach H."/>
            <person name="Reinhardt R."/>
            <person name="Weissenbach J."/>
            <person name="Roy S.W."/>
            <person name="Artiguenave F."/>
            <person name="Postlethwait J.H."/>
            <person name="Manak J.R."/>
            <person name="Thompson E.M."/>
            <person name="Jaillon O."/>
            <person name="Du Pasquier L."/>
            <person name="Boudinot P."/>
            <person name="Liberles D.A."/>
            <person name="Volff J.N."/>
            <person name="Philippe H."/>
            <person name="Lenhard B."/>
            <person name="Roest Crollius H."/>
            <person name="Wincker P."/>
            <person name="Chourrout D."/>
        </authorList>
    </citation>
    <scope>NUCLEOTIDE SEQUENCE [LARGE SCALE GENOMIC DNA]</scope>
</reference>
<proteinExistence type="predicted"/>
<gene>
    <name evidence="1" type="ORF">GSOID_T00010583001</name>
</gene>
<organism evidence="1 2">
    <name type="scientific">Oikopleura dioica</name>
    <name type="common">Tunicate</name>
    <dbReference type="NCBI Taxonomy" id="34765"/>
    <lineage>
        <taxon>Eukaryota</taxon>
        <taxon>Metazoa</taxon>
        <taxon>Chordata</taxon>
        <taxon>Tunicata</taxon>
        <taxon>Appendicularia</taxon>
        <taxon>Copelata</taxon>
        <taxon>Oikopleuridae</taxon>
        <taxon>Oikopleura</taxon>
    </lineage>
</organism>
<protein>
    <submittedName>
        <fullName evidence="1">Uncharacterized protein</fullName>
    </submittedName>
</protein>
<name>E4XGH2_OIKDI</name>
<keyword evidence="2" id="KW-1185">Reference proteome</keyword>
<dbReference type="AlphaFoldDB" id="E4XGH2"/>
<dbReference type="Proteomes" id="UP000001307">
    <property type="component" value="Unassembled WGS sequence"/>
</dbReference>
<dbReference type="EMBL" id="FN653048">
    <property type="protein sequence ID" value="CBY09770.1"/>
    <property type="molecule type" value="Genomic_DNA"/>
</dbReference>
<evidence type="ECO:0000313" key="2">
    <source>
        <dbReference type="Proteomes" id="UP000001307"/>
    </source>
</evidence>
<dbReference type="OrthoDB" id="10274722at2759"/>
<dbReference type="InParanoid" id="E4XGH2"/>
<accession>E4XGH2</accession>